<feature type="coiled-coil region" evidence="1">
    <location>
        <begin position="391"/>
        <end position="422"/>
    </location>
</feature>
<feature type="coiled-coil region" evidence="1">
    <location>
        <begin position="738"/>
        <end position="765"/>
    </location>
</feature>
<accession>A0A2T0B5I4</accession>
<dbReference type="SUPFAM" id="SSF52540">
    <property type="entry name" value="P-loop containing nucleoside triphosphate hydrolases"/>
    <property type="match status" value="1"/>
</dbReference>
<evidence type="ECO:0000256" key="2">
    <source>
        <dbReference type="SAM" id="Phobius"/>
    </source>
</evidence>
<comment type="caution">
    <text evidence="4">The sequence shown here is derived from an EMBL/GenBank/DDBJ whole genome shotgun (WGS) entry which is preliminary data.</text>
</comment>
<dbReference type="Proteomes" id="UP000239471">
    <property type="component" value="Unassembled WGS sequence"/>
</dbReference>
<feature type="domain" description="YhaN AAA" evidence="3">
    <location>
        <begin position="1"/>
        <end position="54"/>
    </location>
</feature>
<keyword evidence="2" id="KW-0812">Transmembrane</keyword>
<reference evidence="4 5" key="1">
    <citation type="submission" date="2018-03" db="EMBL/GenBank/DDBJ databases">
        <title>Genome sequence of Clostridium vincentii DSM 10228.</title>
        <authorList>
            <person name="Poehlein A."/>
            <person name="Daniel R."/>
        </authorList>
    </citation>
    <scope>NUCLEOTIDE SEQUENCE [LARGE SCALE GENOMIC DNA]</scope>
    <source>
        <strain evidence="4 5">DSM 10228</strain>
    </source>
</reference>
<dbReference type="InterPro" id="IPR038734">
    <property type="entry name" value="YhaN_AAA"/>
</dbReference>
<dbReference type="EMBL" id="PVXQ01000070">
    <property type="protein sequence ID" value="PRR79135.1"/>
    <property type="molecule type" value="Genomic_DNA"/>
</dbReference>
<evidence type="ECO:0000313" key="5">
    <source>
        <dbReference type="Proteomes" id="UP000239471"/>
    </source>
</evidence>
<proteinExistence type="predicted"/>
<gene>
    <name evidence="4" type="ORF">CLVI_34010</name>
</gene>
<keyword evidence="2" id="KW-0472">Membrane</keyword>
<name>A0A2T0B5I4_9CLOT</name>
<keyword evidence="5" id="KW-1185">Reference proteome</keyword>
<evidence type="ECO:0000259" key="3">
    <source>
        <dbReference type="Pfam" id="PF13514"/>
    </source>
</evidence>
<dbReference type="InterPro" id="IPR027417">
    <property type="entry name" value="P-loop_NTPase"/>
</dbReference>
<dbReference type="PANTHER" id="PTHR41259">
    <property type="entry name" value="DOUBLE-STRAND BREAK REPAIR RAD50 ATPASE, PUTATIVE-RELATED"/>
    <property type="match status" value="1"/>
</dbReference>
<dbReference type="Gene3D" id="3.40.50.300">
    <property type="entry name" value="P-loop containing nucleotide triphosphate hydrolases"/>
    <property type="match status" value="2"/>
</dbReference>
<organism evidence="4 5">
    <name type="scientific">Clostridium vincentii</name>
    <dbReference type="NCBI Taxonomy" id="52704"/>
    <lineage>
        <taxon>Bacteria</taxon>
        <taxon>Bacillati</taxon>
        <taxon>Bacillota</taxon>
        <taxon>Clostridia</taxon>
        <taxon>Eubacteriales</taxon>
        <taxon>Clostridiaceae</taxon>
        <taxon>Clostridium</taxon>
    </lineage>
</organism>
<evidence type="ECO:0000256" key="1">
    <source>
        <dbReference type="SAM" id="Coils"/>
    </source>
</evidence>
<evidence type="ECO:0000313" key="4">
    <source>
        <dbReference type="EMBL" id="PRR79135.1"/>
    </source>
</evidence>
<dbReference type="AlphaFoldDB" id="A0A2T0B5I4"/>
<dbReference type="Pfam" id="PF13514">
    <property type="entry name" value="AAA_27"/>
    <property type="match status" value="1"/>
</dbReference>
<feature type="coiled-coil region" evidence="1">
    <location>
        <begin position="216"/>
        <end position="315"/>
    </location>
</feature>
<dbReference type="RefSeq" id="WP_106061374.1">
    <property type="nucleotide sequence ID" value="NZ_PVXQ01000070.1"/>
</dbReference>
<dbReference type="PANTHER" id="PTHR41259:SF1">
    <property type="entry name" value="DOUBLE-STRAND BREAK REPAIR RAD50 ATPASE, PUTATIVE-RELATED"/>
    <property type="match status" value="1"/>
</dbReference>
<keyword evidence="1" id="KW-0175">Coiled coil</keyword>
<feature type="transmembrane region" description="Helical" evidence="2">
    <location>
        <begin position="437"/>
        <end position="470"/>
    </location>
</feature>
<sequence length="907" mass="106399">MIIKELRIDNFGGIENKIISLNRGLNVIYGENEKGKSRIEAFIKIMLYGFSTKRGKGQGERVKYSSFKGGSIKGELIIEYEKRKYIIKRSFGVTKKEDSSVILDYLTGEEQEWVSDDEPGKSFLEINKSTFEKTLFIGQLAVAFTKDKEEEIMDKITAVFGCSEDEVSVAKALDKIENIKKGLTTTRGVGALDLLRKKNSEIIQERYEAYKLSEKNLEWEQELLQQKRNRRALEEGIEKLQIYKKYLKRSNLQKEYKDIIEYLKKSEELKRREVELESDLGKGKESIDEAFIDELKEENRLYLSKLDRLEEFKEEAFNYKAELGTIKADCEKYKFLELFEDDIKDKIIALKYEQKNLEEKLSYLNKIKNSKELDEKELKNRTDDLGEIILVKDIKNQIEDSLREYEQKLKDIKNLAENTRISKDIEKKIKHENIMKYIGFILLIGGVSISLLGSLLIILGVLGILSGVFLSYKSLAALKKLKKEKKDKDEIDRLSVDINNVEVNLNTYMSKLKINNYRELMNCLKKYSSFKEYEDRVLVRIEEKDKIIDEEDYEKSHDKYNKNDEMIKSFLEISKCDNLEAVLEKINIYEKLKTQLDSMEFKESEREKIIKELVVDIENKESRLKSKLSLMDLDLGNLLDIEIYIREYKEKLKKCNEVHSNLLSMEETYKALLKDRDIAAIKEDLKHIINDKNQYAYESEEEIETEERKKSKELIECEKRIKDIENSIATRLLGKRNIIFIEEELHELEEKIIEGNKKLKGAEMAFNILKDSFEELSRDIGPTLNNSILDNFKYLTEERYGEIKLSDNYEMIVRQGNNLFKGNFLSNGAWDQLYLSLRISFIELLFKERECPIILDDSFVQYDNKRREKALLLINKKLKGQGIVFTCQDIEESLLKKNYIDANFISL</sequence>
<dbReference type="OrthoDB" id="9764467at2"/>
<protein>
    <submittedName>
        <fullName evidence="4">Recombination protein F</fullName>
    </submittedName>
</protein>
<keyword evidence="2" id="KW-1133">Transmembrane helix</keyword>